<keyword evidence="4" id="KW-1185">Reference proteome</keyword>
<evidence type="ECO:0000313" key="4">
    <source>
        <dbReference type="Proteomes" id="UP000011919"/>
    </source>
</evidence>
<reference evidence="3 4" key="1">
    <citation type="journal article" date="2013" name="Genome Announc.">
        <title>Draft Genome Sequence of Bhargavaea cecembensis Strain DSE10T, Isolated from a Deep-Sea Sediment Sample Collected at a Depth of 5,904 m from the Chagos-Laccadive Ridge System in the Indian Ocean.</title>
        <authorList>
            <person name="Shivaji S."/>
            <person name="Ara S."/>
            <person name="Begum Z."/>
            <person name="Ruth M."/>
            <person name="Singh A."/>
            <person name="Kumar Pinnaka A."/>
        </authorList>
    </citation>
    <scope>NUCLEOTIDE SEQUENCE [LARGE SCALE GENOMIC DNA]</scope>
    <source>
        <strain evidence="3 4">DSE10</strain>
    </source>
</reference>
<keyword evidence="1" id="KW-1133">Transmembrane helix</keyword>
<feature type="transmembrane region" description="Helical" evidence="1">
    <location>
        <begin position="132"/>
        <end position="151"/>
    </location>
</feature>
<gene>
    <name evidence="3" type="ORF">C772_01137</name>
</gene>
<evidence type="ECO:0000259" key="2">
    <source>
        <dbReference type="Pfam" id="PF07331"/>
    </source>
</evidence>
<evidence type="ECO:0000256" key="1">
    <source>
        <dbReference type="SAM" id="Phobius"/>
    </source>
</evidence>
<dbReference type="InterPro" id="IPR009936">
    <property type="entry name" value="DUF1468"/>
</dbReference>
<dbReference type="RefSeq" id="WP_008298097.1">
    <property type="nucleotide sequence ID" value="NZ_AOFT01000004.1"/>
</dbReference>
<dbReference type="STRING" id="1235279.C772_01137"/>
<dbReference type="AlphaFoldDB" id="M7NIM3"/>
<feature type="transmembrane region" description="Helical" evidence="1">
    <location>
        <begin position="40"/>
        <end position="58"/>
    </location>
</feature>
<proteinExistence type="predicted"/>
<feature type="transmembrane region" description="Helical" evidence="1">
    <location>
        <begin position="12"/>
        <end position="28"/>
    </location>
</feature>
<dbReference type="EMBL" id="AOFT01000004">
    <property type="protein sequence ID" value="EMR07001.1"/>
    <property type="molecule type" value="Genomic_DNA"/>
</dbReference>
<name>M7NIM3_9BACL</name>
<accession>M7NIM3</accession>
<organism evidence="3 4">
    <name type="scientific">Bhargavaea cecembensis DSE10</name>
    <dbReference type="NCBI Taxonomy" id="1235279"/>
    <lineage>
        <taxon>Bacteria</taxon>
        <taxon>Bacillati</taxon>
        <taxon>Bacillota</taxon>
        <taxon>Bacilli</taxon>
        <taxon>Bacillales</taxon>
        <taxon>Caryophanaceae</taxon>
        <taxon>Bhargavaea</taxon>
    </lineage>
</organism>
<feature type="transmembrane region" description="Helical" evidence="1">
    <location>
        <begin position="91"/>
        <end position="120"/>
    </location>
</feature>
<protein>
    <submittedName>
        <fullName evidence="3">Tripartite tricarboxylate transporter TctB family protein</fullName>
    </submittedName>
</protein>
<dbReference type="OrthoDB" id="2939932at2"/>
<sequence length="164" mass="18414">MVLKNKNIQSGIFLLVVSVVMFAATLSFKQLTTSQVGPAFMPQIISVLIGLMSIAIIIEGYRKVKYGTEGDPEEEGEEDQDTAKEVSYRPVILSFVLMAIYVAVMPVVGFLITTMLYMFLQMMILSSKPDRRWMLFAIVSVVASSVIYYVFRNVFYIMLPSGLL</sequence>
<dbReference type="Proteomes" id="UP000011919">
    <property type="component" value="Unassembled WGS sequence"/>
</dbReference>
<dbReference type="Pfam" id="PF07331">
    <property type="entry name" value="TctB"/>
    <property type="match status" value="1"/>
</dbReference>
<feature type="domain" description="DUF1468" evidence="2">
    <location>
        <begin position="11"/>
        <end position="160"/>
    </location>
</feature>
<keyword evidence="1" id="KW-0812">Transmembrane</keyword>
<keyword evidence="1" id="KW-0472">Membrane</keyword>
<evidence type="ECO:0000313" key="3">
    <source>
        <dbReference type="EMBL" id="EMR07001.1"/>
    </source>
</evidence>
<dbReference type="eggNOG" id="ENOG50339M2">
    <property type="taxonomic scope" value="Bacteria"/>
</dbReference>
<comment type="caution">
    <text evidence="3">The sequence shown here is derived from an EMBL/GenBank/DDBJ whole genome shotgun (WGS) entry which is preliminary data.</text>
</comment>